<dbReference type="AlphaFoldDB" id="A0A6V7PLM2"/>
<name>A0A6V7PLM2_ANACO</name>
<protein>
    <submittedName>
        <fullName evidence="1">Uncharacterized protein</fullName>
    </submittedName>
</protein>
<organism evidence="1">
    <name type="scientific">Ananas comosus var. bracteatus</name>
    <name type="common">red pineapple</name>
    <dbReference type="NCBI Taxonomy" id="296719"/>
    <lineage>
        <taxon>Eukaryota</taxon>
        <taxon>Viridiplantae</taxon>
        <taxon>Streptophyta</taxon>
        <taxon>Embryophyta</taxon>
        <taxon>Tracheophyta</taxon>
        <taxon>Spermatophyta</taxon>
        <taxon>Magnoliopsida</taxon>
        <taxon>Liliopsida</taxon>
        <taxon>Poales</taxon>
        <taxon>Bromeliaceae</taxon>
        <taxon>Bromelioideae</taxon>
        <taxon>Ananas</taxon>
    </lineage>
</organism>
<sequence length="177" mass="19934">MCKILKLAKYLSKTSRPSSSTIDSSIKEISEKEKAVEKIKKDCGIMDGISGPLSSQNVEYMAGLNDQTKCTIVESFILNSKYSVFRTLDAVEARGGLLMAWNPYLFDCIEDRSGFFSLNLVLKRKMDEAAALEDFNILPSVQDKNKITSNIFEILKFRELINDIGLLDMPLLNRSFT</sequence>
<evidence type="ECO:0000313" key="1">
    <source>
        <dbReference type="EMBL" id="CAD1831745.1"/>
    </source>
</evidence>
<proteinExistence type="predicted"/>
<reference evidence="1" key="1">
    <citation type="submission" date="2020-07" db="EMBL/GenBank/DDBJ databases">
        <authorList>
            <person name="Lin J."/>
        </authorList>
    </citation>
    <scope>NUCLEOTIDE SEQUENCE</scope>
</reference>
<accession>A0A6V7PLM2</accession>
<dbReference type="EMBL" id="LR862149">
    <property type="protein sequence ID" value="CAD1831745.1"/>
    <property type="molecule type" value="Genomic_DNA"/>
</dbReference>
<gene>
    <name evidence="1" type="ORF">CB5_LOCUS14956</name>
</gene>